<dbReference type="HOGENOM" id="CLU_1243028_0_0_2"/>
<reference evidence="3" key="1">
    <citation type="submission" date="2011-02" db="EMBL/GenBank/DDBJ databases">
        <title>Complete sequence of Methanobacterium sp. AL-21.</title>
        <authorList>
            <consortium name="US DOE Joint Genome Institute"/>
            <person name="Lucas S."/>
            <person name="Copeland A."/>
            <person name="Lapidus A."/>
            <person name="Cheng J.-F."/>
            <person name="Goodwin L."/>
            <person name="Pitluck S."/>
            <person name="Chertkov O."/>
            <person name="Detter J.C."/>
            <person name="Han C."/>
            <person name="Tapia R."/>
            <person name="Land M."/>
            <person name="Hauser L."/>
            <person name="Kyrpides N."/>
            <person name="Ivanova N."/>
            <person name="Mikhailova N."/>
            <person name="Pagani I."/>
            <person name="Cadillo-Quiroz H."/>
            <person name="Imachi H."/>
            <person name="Zinder S."/>
            <person name="Liu W."/>
            <person name="Woyke T."/>
        </authorList>
    </citation>
    <scope>NUCLEOTIDE SEQUENCE [LARGE SCALE GENOMIC DNA]</scope>
    <source>
        <strain evidence="3">AL-21</strain>
    </source>
</reference>
<evidence type="ECO:0000256" key="1">
    <source>
        <dbReference type="SAM" id="Phobius"/>
    </source>
</evidence>
<feature type="transmembrane region" description="Helical" evidence="1">
    <location>
        <begin position="195"/>
        <end position="216"/>
    </location>
</feature>
<organism evidence="2 3">
    <name type="scientific">Methanobacterium lacus (strain AL-21)</name>
    <dbReference type="NCBI Taxonomy" id="877455"/>
    <lineage>
        <taxon>Archaea</taxon>
        <taxon>Methanobacteriati</taxon>
        <taxon>Methanobacteriota</taxon>
        <taxon>Methanomada group</taxon>
        <taxon>Methanobacteria</taxon>
        <taxon>Methanobacteriales</taxon>
        <taxon>Methanobacteriaceae</taxon>
        <taxon>Methanobacterium</taxon>
    </lineage>
</organism>
<feature type="transmembrane region" description="Helical" evidence="1">
    <location>
        <begin position="130"/>
        <end position="163"/>
    </location>
</feature>
<keyword evidence="1" id="KW-0812">Transmembrane</keyword>
<keyword evidence="1" id="KW-0472">Membrane</keyword>
<feature type="transmembrane region" description="Helical" evidence="1">
    <location>
        <begin position="170"/>
        <end position="189"/>
    </location>
</feature>
<reference evidence="2 3" key="2">
    <citation type="journal article" date="2014" name="Int. J. Syst. Evol. Microbiol.">
        <title>Methanobacterium paludis sp. nov. and a novel strain of Methanobacterium lacus isolated from northern peatlands.</title>
        <authorList>
            <person name="Cadillo-Quiroz H."/>
            <person name="Brauer S.L."/>
            <person name="Goodson N."/>
            <person name="Yavitt J.B."/>
            <person name="Zinder S.H."/>
        </authorList>
    </citation>
    <scope>NUCLEOTIDE SEQUENCE [LARGE SCALE GENOMIC DNA]</scope>
    <source>
        <strain evidence="2 3">AL-21</strain>
    </source>
</reference>
<proteinExistence type="predicted"/>
<protein>
    <submittedName>
        <fullName evidence="2">Uncharacterized protein</fullName>
    </submittedName>
</protein>
<dbReference type="AlphaFoldDB" id="F0TCN2"/>
<dbReference type="Proteomes" id="UP000007490">
    <property type="component" value="Chromosome"/>
</dbReference>
<dbReference type="GeneID" id="10277512"/>
<keyword evidence="3" id="KW-1185">Reference proteome</keyword>
<dbReference type="EMBL" id="CP002551">
    <property type="protein sequence ID" value="ADZ09309.1"/>
    <property type="molecule type" value="Genomic_DNA"/>
</dbReference>
<dbReference type="RefSeq" id="WP_013644660.1">
    <property type="nucleotide sequence ID" value="NC_015216.1"/>
</dbReference>
<dbReference type="eggNOG" id="arCOG10883">
    <property type="taxonomic scope" value="Archaea"/>
</dbReference>
<evidence type="ECO:0000313" key="2">
    <source>
        <dbReference type="EMBL" id="ADZ09309.1"/>
    </source>
</evidence>
<accession>F0TCN2</accession>
<gene>
    <name evidence="2" type="ordered locus">Metbo_1063</name>
</gene>
<keyword evidence="1" id="KW-1133">Transmembrane helix</keyword>
<sequence length="222" mass="25295">MGYLVCSKCKSYYKLQSNESPKNFSDNCDCGGKLRYIENLDIVDPSWKQITFRKKPTMKERWNKKSKSLFSLPKINLKNRLNQFYYNYIGRHIYKARHQQRVHRNPPGMQAGFLNSLMNEFHLENIQWNLIIPMTIAITLILAFTHGISLLLTFVLLVIMGYLSKNMIIGAKNAVIAGAISFFLGSLFIGSFLLIIPYAILGIINGAVCGLIGGYLKTKGFR</sequence>
<name>F0TCN2_METLA</name>
<dbReference type="KEGG" id="mel:Metbo_1063"/>
<evidence type="ECO:0000313" key="3">
    <source>
        <dbReference type="Proteomes" id="UP000007490"/>
    </source>
</evidence>
<dbReference type="OrthoDB" id="70331at2157"/>
<dbReference type="eggNOG" id="arCOG10990">
    <property type="taxonomic scope" value="Archaea"/>
</dbReference>